<keyword evidence="3" id="KW-1185">Reference proteome</keyword>
<reference evidence="2 3" key="1">
    <citation type="journal article" date="2019" name="Plant Biotechnol. J.">
        <title>The red bayberry genome and genetic basis of sex determination.</title>
        <authorList>
            <person name="Jia H.M."/>
            <person name="Jia H.J."/>
            <person name="Cai Q.L."/>
            <person name="Wang Y."/>
            <person name="Zhao H.B."/>
            <person name="Yang W.F."/>
            <person name="Wang G.Y."/>
            <person name="Li Y.H."/>
            <person name="Zhan D.L."/>
            <person name="Shen Y.T."/>
            <person name="Niu Q.F."/>
            <person name="Chang L."/>
            <person name="Qiu J."/>
            <person name="Zhao L."/>
            <person name="Xie H.B."/>
            <person name="Fu W.Y."/>
            <person name="Jin J."/>
            <person name="Li X.W."/>
            <person name="Jiao Y."/>
            <person name="Zhou C.C."/>
            <person name="Tu T."/>
            <person name="Chai C.Y."/>
            <person name="Gao J.L."/>
            <person name="Fan L.J."/>
            <person name="van de Weg E."/>
            <person name="Wang J.Y."/>
            <person name="Gao Z.S."/>
        </authorList>
    </citation>
    <scope>NUCLEOTIDE SEQUENCE [LARGE SCALE GENOMIC DNA]</scope>
    <source>
        <tissue evidence="2">Leaves</tissue>
    </source>
</reference>
<evidence type="ECO:0000256" key="1">
    <source>
        <dbReference type="SAM" id="Phobius"/>
    </source>
</evidence>
<feature type="transmembrane region" description="Helical" evidence="1">
    <location>
        <begin position="56"/>
        <end position="79"/>
    </location>
</feature>
<dbReference type="AlphaFoldDB" id="A0A6A1VSK4"/>
<protein>
    <submittedName>
        <fullName evidence="2">Uncharacterized protein</fullName>
    </submittedName>
</protein>
<proteinExistence type="predicted"/>
<dbReference type="PANTHER" id="PTHR34656">
    <property type="entry name" value="PYRROLINE-5-CARBOXYLATE REDUCTASE"/>
    <property type="match status" value="1"/>
</dbReference>
<comment type="caution">
    <text evidence="2">The sequence shown here is derived from an EMBL/GenBank/DDBJ whole genome shotgun (WGS) entry which is preliminary data.</text>
</comment>
<accession>A0A6A1VSK4</accession>
<keyword evidence="1" id="KW-0812">Transmembrane</keyword>
<evidence type="ECO:0000313" key="2">
    <source>
        <dbReference type="EMBL" id="KAB1215655.1"/>
    </source>
</evidence>
<evidence type="ECO:0000313" key="3">
    <source>
        <dbReference type="Proteomes" id="UP000516437"/>
    </source>
</evidence>
<sequence>MDLSRIKTATTTLVSVSLFVTFYILLSRIKYGSVWITGCSALYLWMVPFAGVVLMVALVVVAARATMVAWITVLVLLTFSGKRRRVLVRHGRKITADVAVHLVAFLLKERGLVAVACATILSLAAMVRIREAE</sequence>
<feature type="transmembrane region" description="Helical" evidence="1">
    <location>
        <begin position="33"/>
        <end position="50"/>
    </location>
</feature>
<dbReference type="PANTHER" id="PTHR34656:SF2">
    <property type="entry name" value="TRANSMEMBRANE PROTEIN"/>
    <property type="match status" value="1"/>
</dbReference>
<dbReference type="EMBL" id="RXIC02000022">
    <property type="protein sequence ID" value="KAB1215655.1"/>
    <property type="molecule type" value="Genomic_DNA"/>
</dbReference>
<organism evidence="2 3">
    <name type="scientific">Morella rubra</name>
    <name type="common">Chinese bayberry</name>
    <dbReference type="NCBI Taxonomy" id="262757"/>
    <lineage>
        <taxon>Eukaryota</taxon>
        <taxon>Viridiplantae</taxon>
        <taxon>Streptophyta</taxon>
        <taxon>Embryophyta</taxon>
        <taxon>Tracheophyta</taxon>
        <taxon>Spermatophyta</taxon>
        <taxon>Magnoliopsida</taxon>
        <taxon>eudicotyledons</taxon>
        <taxon>Gunneridae</taxon>
        <taxon>Pentapetalae</taxon>
        <taxon>rosids</taxon>
        <taxon>fabids</taxon>
        <taxon>Fagales</taxon>
        <taxon>Myricaceae</taxon>
        <taxon>Morella</taxon>
    </lineage>
</organism>
<dbReference type="OrthoDB" id="1105491at2759"/>
<keyword evidence="1" id="KW-0472">Membrane</keyword>
<dbReference type="Proteomes" id="UP000516437">
    <property type="component" value="Chromosome 4"/>
</dbReference>
<gene>
    <name evidence="2" type="ORF">CJ030_MR4G023316</name>
</gene>
<name>A0A6A1VSK4_9ROSI</name>
<keyword evidence="1" id="KW-1133">Transmembrane helix</keyword>
<feature type="transmembrane region" description="Helical" evidence="1">
    <location>
        <begin position="6"/>
        <end position="26"/>
    </location>
</feature>